<evidence type="ECO:0000313" key="1">
    <source>
        <dbReference type="EMBL" id="KAH0547109.1"/>
    </source>
</evidence>
<name>A0AAV7I5Y2_COTGL</name>
<keyword evidence="2" id="KW-1185">Reference proteome</keyword>
<gene>
    <name evidence="1" type="ORF">KQX54_017130</name>
</gene>
<reference evidence="1 2" key="1">
    <citation type="journal article" date="2021" name="J. Hered.">
        <title>A chromosome-level genome assembly of the parasitoid wasp, Cotesia glomerata (Hymenoptera: Braconidae).</title>
        <authorList>
            <person name="Pinto B.J."/>
            <person name="Weis J.J."/>
            <person name="Gamble T."/>
            <person name="Ode P.J."/>
            <person name="Paul R."/>
            <person name="Zaspel J.M."/>
        </authorList>
    </citation>
    <scope>NUCLEOTIDE SEQUENCE [LARGE SCALE GENOMIC DNA]</scope>
    <source>
        <strain evidence="1">CgM1</strain>
    </source>
</reference>
<organism evidence="1 2">
    <name type="scientific">Cotesia glomerata</name>
    <name type="common">Lepidopteran parasitic wasp</name>
    <name type="synonym">Apanteles glomeratus</name>
    <dbReference type="NCBI Taxonomy" id="32391"/>
    <lineage>
        <taxon>Eukaryota</taxon>
        <taxon>Metazoa</taxon>
        <taxon>Ecdysozoa</taxon>
        <taxon>Arthropoda</taxon>
        <taxon>Hexapoda</taxon>
        <taxon>Insecta</taxon>
        <taxon>Pterygota</taxon>
        <taxon>Neoptera</taxon>
        <taxon>Endopterygota</taxon>
        <taxon>Hymenoptera</taxon>
        <taxon>Apocrita</taxon>
        <taxon>Ichneumonoidea</taxon>
        <taxon>Braconidae</taxon>
        <taxon>Microgastrinae</taxon>
        <taxon>Cotesia</taxon>
    </lineage>
</organism>
<sequence>MEPRTSLEFCGNFDECCPVDKKVNGKLKKVETICEMAQTNRYRLCMSVDEVTNLQKIIENDERILRENPQLLRPRSSFGPTIPNSRVFNEYFKLFYIKCLDIAPEPLIARLPSAFIMLLKLMVPNEWKVLSFTTLHKELVSTIVTWQVTHKYSQGAKGTYNGVTAELIEIDYNWWFRKVDDRNTTPDGKCYSVFVMYV</sequence>
<accession>A0AAV7I5Y2</accession>
<evidence type="ECO:0000313" key="2">
    <source>
        <dbReference type="Proteomes" id="UP000826195"/>
    </source>
</evidence>
<dbReference type="AlphaFoldDB" id="A0AAV7I5Y2"/>
<proteinExistence type="predicted"/>
<dbReference type="EMBL" id="JAHXZJ010002237">
    <property type="protein sequence ID" value="KAH0547109.1"/>
    <property type="molecule type" value="Genomic_DNA"/>
</dbReference>
<dbReference type="Proteomes" id="UP000826195">
    <property type="component" value="Unassembled WGS sequence"/>
</dbReference>
<comment type="caution">
    <text evidence="1">The sequence shown here is derived from an EMBL/GenBank/DDBJ whole genome shotgun (WGS) entry which is preliminary data.</text>
</comment>
<protein>
    <submittedName>
        <fullName evidence="1">Uncharacterized protein</fullName>
    </submittedName>
</protein>